<feature type="transmembrane region" description="Helical" evidence="8">
    <location>
        <begin position="24"/>
        <end position="46"/>
    </location>
</feature>
<evidence type="ECO:0000259" key="9">
    <source>
        <dbReference type="PROSITE" id="PS50850"/>
    </source>
</evidence>
<dbReference type="AlphaFoldDB" id="A0A248VTX5"/>
<feature type="transmembrane region" description="Helical" evidence="8">
    <location>
        <begin position="374"/>
        <end position="397"/>
    </location>
</feature>
<keyword evidence="6 8" id="KW-1133">Transmembrane helix</keyword>
<sequence>MQNLEAVNVRSASFNRLTAGQWRLIILASLGGALEFYDFVVYGVFAQFIGRAFFSMLDPMMALLLSFAVFAIGYLSRPIGGAVLSWFGDRFGRRRVFIVSVIIVSLSTIGMGLVPTYASWGIAATFTMILLRLVQGFCLGGELPGSITYVVETVPRRAGFVCGIVFFCVNSGVLLAAAVNLGVHAVLTPDDVAAYGWRFAFIFGGVIGLLGFWLRRKLEETPEFAHMKQFASKHPFAELMREHWRPVLLGILTTCATAGYNGLLFAHMPAYLDKVLHYDPHQVALGQNVALATASIGILIVGRIGDGMSRRHLMRAGALLLIMLAMPFYHAAVSHRMDLIALMLLGGLGAALINGTFACIIADMFPTRVRFSGVALAFNLSFTLFSGTAPLIGTWLISRTGDLAAPGYFMVACASLTFVATFGLKALSGKIVAPAAPATALTGG</sequence>
<dbReference type="Gene3D" id="1.20.1250.20">
    <property type="entry name" value="MFS general substrate transporter like domains"/>
    <property type="match status" value="2"/>
</dbReference>
<feature type="transmembrane region" description="Helical" evidence="8">
    <location>
        <begin position="96"/>
        <end position="114"/>
    </location>
</feature>
<evidence type="ECO:0000256" key="2">
    <source>
        <dbReference type="ARBA" id="ARBA00022448"/>
    </source>
</evidence>
<reference evidence="10 11" key="1">
    <citation type="submission" date="2017-08" db="EMBL/GenBank/DDBJ databases">
        <title>Identification and genetic characteristics of simultaneous BTEX- and naphthalene-degrading Paraburkholderia sp. BN5 isolated from petroleum-contaminated soil.</title>
        <authorList>
            <person name="Lee Y."/>
            <person name="Jeon C.O."/>
        </authorList>
    </citation>
    <scope>NUCLEOTIDE SEQUENCE [LARGE SCALE GENOMIC DNA]</scope>
    <source>
        <strain evidence="10 11">BN5</strain>
    </source>
</reference>
<keyword evidence="4 8" id="KW-0812">Transmembrane</keyword>
<name>A0A248VTX5_9BURK</name>
<evidence type="ECO:0000313" key="11">
    <source>
        <dbReference type="Proteomes" id="UP000215158"/>
    </source>
</evidence>
<dbReference type="GO" id="GO:0005886">
    <property type="term" value="C:plasma membrane"/>
    <property type="evidence" value="ECO:0007669"/>
    <property type="project" value="UniProtKB-SubCell"/>
</dbReference>
<evidence type="ECO:0000256" key="7">
    <source>
        <dbReference type="ARBA" id="ARBA00023136"/>
    </source>
</evidence>
<keyword evidence="3" id="KW-1003">Cell membrane</keyword>
<accession>A0A248VTX5</accession>
<dbReference type="OrthoDB" id="6766492at2"/>
<keyword evidence="7 8" id="KW-0472">Membrane</keyword>
<keyword evidence="5" id="KW-0769">Symport</keyword>
<dbReference type="PROSITE" id="PS50850">
    <property type="entry name" value="MFS"/>
    <property type="match status" value="1"/>
</dbReference>
<dbReference type="KEGG" id="parb:CJU94_30640"/>
<dbReference type="SUPFAM" id="SSF103473">
    <property type="entry name" value="MFS general substrate transporter"/>
    <property type="match status" value="1"/>
</dbReference>
<dbReference type="EMBL" id="CP022990">
    <property type="protein sequence ID" value="ASW02437.1"/>
    <property type="molecule type" value="Genomic_DNA"/>
</dbReference>
<feature type="transmembrane region" description="Helical" evidence="8">
    <location>
        <begin position="284"/>
        <end position="301"/>
    </location>
</feature>
<feature type="transmembrane region" description="Helical" evidence="8">
    <location>
        <begin position="313"/>
        <end position="333"/>
    </location>
</feature>
<feature type="transmembrane region" description="Helical" evidence="8">
    <location>
        <begin position="120"/>
        <end position="139"/>
    </location>
</feature>
<feature type="transmembrane region" description="Helical" evidence="8">
    <location>
        <begin position="195"/>
        <end position="214"/>
    </location>
</feature>
<feature type="transmembrane region" description="Helical" evidence="8">
    <location>
        <begin position="403"/>
        <end position="424"/>
    </location>
</feature>
<feature type="transmembrane region" description="Helical" evidence="8">
    <location>
        <begin position="160"/>
        <end position="183"/>
    </location>
</feature>
<feature type="domain" description="Major facilitator superfamily (MFS) profile" evidence="9">
    <location>
        <begin position="24"/>
        <end position="429"/>
    </location>
</feature>
<gene>
    <name evidence="10" type="ORF">CJU94_30640</name>
</gene>
<dbReference type="PANTHER" id="PTHR43528">
    <property type="entry name" value="ALPHA-KETOGLUTARATE PERMEASE"/>
    <property type="match status" value="1"/>
</dbReference>
<dbReference type="InterPro" id="IPR020846">
    <property type="entry name" value="MFS_dom"/>
</dbReference>
<evidence type="ECO:0000256" key="8">
    <source>
        <dbReference type="SAM" id="Phobius"/>
    </source>
</evidence>
<comment type="subcellular location">
    <subcellularLocation>
        <location evidence="1">Cell membrane</location>
        <topology evidence="1">Multi-pass membrane protein</topology>
    </subcellularLocation>
</comment>
<dbReference type="InterPro" id="IPR036259">
    <property type="entry name" value="MFS_trans_sf"/>
</dbReference>
<dbReference type="Proteomes" id="UP000215158">
    <property type="component" value="Chromosome 2"/>
</dbReference>
<evidence type="ECO:0000256" key="4">
    <source>
        <dbReference type="ARBA" id="ARBA00022692"/>
    </source>
</evidence>
<dbReference type="Pfam" id="PF07690">
    <property type="entry name" value="MFS_1"/>
    <property type="match status" value="1"/>
</dbReference>
<evidence type="ECO:0000313" key="10">
    <source>
        <dbReference type="EMBL" id="ASW02437.1"/>
    </source>
</evidence>
<proteinExistence type="predicted"/>
<dbReference type="RefSeq" id="WP_095422302.1">
    <property type="nucleotide sequence ID" value="NZ_CP022990.1"/>
</dbReference>
<dbReference type="InterPro" id="IPR011701">
    <property type="entry name" value="MFS"/>
</dbReference>
<evidence type="ECO:0000256" key="5">
    <source>
        <dbReference type="ARBA" id="ARBA00022847"/>
    </source>
</evidence>
<feature type="transmembrane region" description="Helical" evidence="8">
    <location>
        <begin position="52"/>
        <end position="75"/>
    </location>
</feature>
<protein>
    <submittedName>
        <fullName evidence="10">MFS transporter</fullName>
    </submittedName>
</protein>
<evidence type="ECO:0000256" key="1">
    <source>
        <dbReference type="ARBA" id="ARBA00004651"/>
    </source>
</evidence>
<keyword evidence="11" id="KW-1185">Reference proteome</keyword>
<dbReference type="PANTHER" id="PTHR43528:SF1">
    <property type="entry name" value="ALPHA-KETOGLUTARATE PERMEASE"/>
    <property type="match status" value="1"/>
</dbReference>
<dbReference type="GO" id="GO:0015293">
    <property type="term" value="F:symporter activity"/>
    <property type="evidence" value="ECO:0007669"/>
    <property type="project" value="UniProtKB-KW"/>
</dbReference>
<evidence type="ECO:0000256" key="3">
    <source>
        <dbReference type="ARBA" id="ARBA00022475"/>
    </source>
</evidence>
<dbReference type="InterPro" id="IPR051084">
    <property type="entry name" value="H+-coupled_symporters"/>
</dbReference>
<feature type="transmembrane region" description="Helical" evidence="8">
    <location>
        <begin position="247"/>
        <end position="272"/>
    </location>
</feature>
<keyword evidence="2" id="KW-0813">Transport</keyword>
<feature type="transmembrane region" description="Helical" evidence="8">
    <location>
        <begin position="339"/>
        <end position="362"/>
    </location>
</feature>
<evidence type="ECO:0000256" key="6">
    <source>
        <dbReference type="ARBA" id="ARBA00022989"/>
    </source>
</evidence>
<organism evidence="10 11">
    <name type="scientific">Paraburkholderia aromaticivorans</name>
    <dbReference type="NCBI Taxonomy" id="2026199"/>
    <lineage>
        <taxon>Bacteria</taxon>
        <taxon>Pseudomonadati</taxon>
        <taxon>Pseudomonadota</taxon>
        <taxon>Betaproteobacteria</taxon>
        <taxon>Burkholderiales</taxon>
        <taxon>Burkholderiaceae</taxon>
        <taxon>Paraburkholderia</taxon>
    </lineage>
</organism>